<protein>
    <recommendedName>
        <fullName evidence="4">Inositol 2-dehydrogenase/D-chiro-inositol 3-dehydrogenase</fullName>
        <ecNumber evidence="4">1.1.1.18</ecNumber>
        <ecNumber evidence="4">1.1.1.369</ecNumber>
    </recommendedName>
    <alternativeName>
        <fullName evidence="4">Myo-inositol 2-dehydrogenase/D-chiro-inositol 3-dehydrogenase</fullName>
        <shortName evidence="4">MI 2-dehydrogenase/DCI 3-dehydrogenase</shortName>
    </alternativeName>
</protein>
<dbReference type="Pfam" id="PF02894">
    <property type="entry name" value="GFO_IDH_MocA_C"/>
    <property type="match status" value="1"/>
</dbReference>
<dbReference type="SUPFAM" id="SSF55347">
    <property type="entry name" value="Glyceraldehyde-3-phosphate dehydrogenase-like, C-terminal domain"/>
    <property type="match status" value="1"/>
</dbReference>
<dbReference type="InterPro" id="IPR050424">
    <property type="entry name" value="Gfo-Idh-MocA_inositol_DH"/>
</dbReference>
<dbReference type="Proteomes" id="UP000620147">
    <property type="component" value="Unassembled WGS sequence"/>
</dbReference>
<dbReference type="InterPro" id="IPR004104">
    <property type="entry name" value="Gfo/Idh/MocA-like_OxRdtase_C"/>
</dbReference>
<dbReference type="HAMAP" id="MF_01671">
    <property type="entry name" value="IolG"/>
    <property type="match status" value="1"/>
</dbReference>
<evidence type="ECO:0000256" key="2">
    <source>
        <dbReference type="ARBA" id="ARBA00023002"/>
    </source>
</evidence>
<keyword evidence="2 4" id="KW-0560">Oxidoreductase</keyword>
<keyword evidence="8" id="KW-1185">Reference proteome</keyword>
<dbReference type="PANTHER" id="PTHR43593">
    <property type="match status" value="1"/>
</dbReference>
<gene>
    <name evidence="7" type="primary">iolG_1</name>
    <name evidence="4" type="synonym">iolG</name>
    <name evidence="7" type="ORF">BUFA31_00960</name>
</gene>
<evidence type="ECO:0000256" key="1">
    <source>
        <dbReference type="ARBA" id="ARBA00010928"/>
    </source>
</evidence>
<reference evidence="7 8" key="1">
    <citation type="submission" date="2020-06" db="EMBL/GenBank/DDBJ databases">
        <title>Characterization of fructooligosaccharide metabolism and fructooligosaccharide-degrading enzymes in human commensal butyrate producers.</title>
        <authorList>
            <person name="Tanno H."/>
            <person name="Fujii T."/>
            <person name="Hirano K."/>
            <person name="Maeno S."/>
            <person name="Tonozuka T."/>
            <person name="Sakamoto M."/>
            <person name="Ohkuma M."/>
            <person name="Tochio T."/>
            <person name="Endo A."/>
        </authorList>
    </citation>
    <scope>NUCLEOTIDE SEQUENCE [LARGE SCALE GENOMIC DNA]</scope>
    <source>
        <strain evidence="7 8">JCM 31056</strain>
    </source>
</reference>
<dbReference type="InterPro" id="IPR000683">
    <property type="entry name" value="Gfo/Idh/MocA-like_OxRdtase_N"/>
</dbReference>
<organism evidence="7 8">
    <name type="scientific">Butyricicoccus faecihominis</name>
    <dbReference type="NCBI Taxonomy" id="1712515"/>
    <lineage>
        <taxon>Bacteria</taxon>
        <taxon>Bacillati</taxon>
        <taxon>Bacillota</taxon>
        <taxon>Clostridia</taxon>
        <taxon>Eubacteriales</taxon>
        <taxon>Butyricicoccaceae</taxon>
        <taxon>Butyricicoccus</taxon>
    </lineage>
</organism>
<comment type="catalytic activity">
    <reaction evidence="4">
        <text>myo-inositol + NAD(+) = scyllo-inosose + NADH + H(+)</text>
        <dbReference type="Rhea" id="RHEA:16949"/>
        <dbReference type="ChEBI" id="CHEBI:15378"/>
        <dbReference type="ChEBI" id="CHEBI:17268"/>
        <dbReference type="ChEBI" id="CHEBI:17811"/>
        <dbReference type="ChEBI" id="CHEBI:57540"/>
        <dbReference type="ChEBI" id="CHEBI:57945"/>
        <dbReference type="EC" id="1.1.1.18"/>
    </reaction>
</comment>
<dbReference type="Pfam" id="PF01408">
    <property type="entry name" value="GFO_IDH_MocA"/>
    <property type="match status" value="1"/>
</dbReference>
<dbReference type="SUPFAM" id="SSF51735">
    <property type="entry name" value="NAD(P)-binding Rossmann-fold domains"/>
    <property type="match status" value="1"/>
</dbReference>
<evidence type="ECO:0000313" key="7">
    <source>
        <dbReference type="EMBL" id="GFO86932.1"/>
    </source>
</evidence>
<comment type="catalytic activity">
    <reaction evidence="4">
        <text>1D-chiro-inositol + NAD(+) = scyllo-inosine + NADH + H(+)</text>
        <dbReference type="Rhea" id="RHEA:25832"/>
        <dbReference type="ChEBI" id="CHEBI:15378"/>
        <dbReference type="ChEBI" id="CHEBI:27372"/>
        <dbReference type="ChEBI" id="CHEBI:50920"/>
        <dbReference type="ChEBI" id="CHEBI:57540"/>
        <dbReference type="ChEBI" id="CHEBI:57945"/>
        <dbReference type="EC" id="1.1.1.369"/>
    </reaction>
</comment>
<evidence type="ECO:0000256" key="3">
    <source>
        <dbReference type="ARBA" id="ARBA00023027"/>
    </source>
</evidence>
<comment type="similarity">
    <text evidence="1 4">Belongs to the Gfo/Idh/MocA family.</text>
</comment>
<comment type="subunit">
    <text evidence="4">Homotetramer.</text>
</comment>
<evidence type="ECO:0000259" key="6">
    <source>
        <dbReference type="Pfam" id="PF02894"/>
    </source>
</evidence>
<feature type="domain" description="Gfo/Idh/MocA-like oxidoreductase C-terminal" evidence="6">
    <location>
        <begin position="136"/>
        <end position="324"/>
    </location>
</feature>
<feature type="domain" description="Gfo/Idh/MocA-like oxidoreductase N-terminal" evidence="5">
    <location>
        <begin position="4"/>
        <end position="124"/>
    </location>
</feature>
<dbReference type="EC" id="1.1.1.18" evidence="4"/>
<evidence type="ECO:0000259" key="5">
    <source>
        <dbReference type="Pfam" id="PF01408"/>
    </source>
</evidence>
<proteinExistence type="inferred from homology"/>
<dbReference type="Gene3D" id="3.40.50.720">
    <property type="entry name" value="NAD(P)-binding Rossmann-like Domain"/>
    <property type="match status" value="1"/>
</dbReference>
<keyword evidence="3 4" id="KW-0520">NAD</keyword>
<sequence>MSELRIGLVGTGGIGRTHIERINNTLQGGKVVACADPVGAFGLSVAEKYGIKGFENPIDMINDPEIDAVMCTTADPYHEEYVLASIAAGKYVFCEKPLAPKADACKRIVEAEMKAGKKLVQVGFMRRYDEGYKQLKAAVDSGKYGEALLLHCAHRNPSVPADWDNSMAVENSMVHEIDVLRWLLGEDYATAEVRYGKSTNNGPKDLHDPQIMILTTKSGVRIDVESFVNNKNDYDIKCEIVCDGAVLNMPKPNYISVNANATTGQAMYTDCFQRFADAYNAEIQTWINASKAGYVDGPTAWDGYCCQVAAAAASKARETQTIVPVEYDEMPDFYKK</sequence>
<dbReference type="InterPro" id="IPR036291">
    <property type="entry name" value="NAD(P)-bd_dom_sf"/>
</dbReference>
<evidence type="ECO:0000256" key="4">
    <source>
        <dbReference type="HAMAP-Rule" id="MF_01671"/>
    </source>
</evidence>
<comment type="pathway">
    <text evidence="4">Polyol metabolism; myo-inositol degradation into acetyl-CoA; acetyl-CoA from myo-inositol: step 1/7.</text>
</comment>
<dbReference type="PANTHER" id="PTHR43593:SF1">
    <property type="entry name" value="INOSITOL 2-DEHYDROGENASE"/>
    <property type="match status" value="1"/>
</dbReference>
<dbReference type="InterPro" id="IPR023794">
    <property type="entry name" value="MI/DCI_dehydrogenase"/>
</dbReference>
<dbReference type="Gene3D" id="3.30.360.10">
    <property type="entry name" value="Dihydrodipicolinate Reductase, domain 2"/>
    <property type="match status" value="1"/>
</dbReference>
<dbReference type="EC" id="1.1.1.369" evidence="4"/>
<accession>A0ABQ1DW34</accession>
<comment type="caution">
    <text evidence="7">The sequence shown here is derived from an EMBL/GenBank/DDBJ whole genome shotgun (WGS) entry which is preliminary data.</text>
</comment>
<evidence type="ECO:0000313" key="8">
    <source>
        <dbReference type="Proteomes" id="UP000620147"/>
    </source>
</evidence>
<dbReference type="EMBL" id="BLYJ01000001">
    <property type="protein sequence ID" value="GFO86932.1"/>
    <property type="molecule type" value="Genomic_DNA"/>
</dbReference>
<comment type="function">
    <text evidence="4">Involved in the oxidation of myo-inositol (MI) and D-chiro-inositol (DCI) to 2-keto-myo-inositol (2KMI or 2-inosose) and 1-keto-D-chiro-inositol (1KDCI), respectively.</text>
</comment>
<name>A0ABQ1DW34_9FIRM</name>
<dbReference type="RefSeq" id="WP_118729218.1">
    <property type="nucleotide sequence ID" value="NZ_BLYJ01000001.1"/>
</dbReference>